<reference evidence="1 2" key="1">
    <citation type="journal article" date="2021" name="Commun. Biol.">
        <title>The genome of Shorea leprosula (Dipterocarpaceae) highlights the ecological relevance of drought in aseasonal tropical rainforests.</title>
        <authorList>
            <person name="Ng K.K.S."/>
            <person name="Kobayashi M.J."/>
            <person name="Fawcett J.A."/>
            <person name="Hatakeyama M."/>
            <person name="Paape T."/>
            <person name="Ng C.H."/>
            <person name="Ang C.C."/>
            <person name="Tnah L.H."/>
            <person name="Lee C.T."/>
            <person name="Nishiyama T."/>
            <person name="Sese J."/>
            <person name="O'Brien M.J."/>
            <person name="Copetti D."/>
            <person name="Mohd Noor M.I."/>
            <person name="Ong R.C."/>
            <person name="Putra M."/>
            <person name="Sireger I.Z."/>
            <person name="Indrioko S."/>
            <person name="Kosugi Y."/>
            <person name="Izuno A."/>
            <person name="Isagi Y."/>
            <person name="Lee S.L."/>
            <person name="Shimizu K.K."/>
        </authorList>
    </citation>
    <scope>NUCLEOTIDE SEQUENCE [LARGE SCALE GENOMIC DNA]</scope>
    <source>
        <strain evidence="1">214</strain>
    </source>
</reference>
<dbReference type="Proteomes" id="UP001054252">
    <property type="component" value="Unassembled WGS sequence"/>
</dbReference>
<accession>A0AAV5MF36</accession>
<protein>
    <submittedName>
        <fullName evidence="1">Uncharacterized protein</fullName>
    </submittedName>
</protein>
<name>A0AAV5MF36_9ROSI</name>
<dbReference type="EMBL" id="BPVZ01000256">
    <property type="protein sequence ID" value="GKV48410.1"/>
    <property type="molecule type" value="Genomic_DNA"/>
</dbReference>
<keyword evidence="2" id="KW-1185">Reference proteome</keyword>
<dbReference type="AlphaFoldDB" id="A0AAV5MF36"/>
<evidence type="ECO:0000313" key="1">
    <source>
        <dbReference type="EMBL" id="GKV48410.1"/>
    </source>
</evidence>
<organism evidence="1 2">
    <name type="scientific">Rubroshorea leprosula</name>
    <dbReference type="NCBI Taxonomy" id="152421"/>
    <lineage>
        <taxon>Eukaryota</taxon>
        <taxon>Viridiplantae</taxon>
        <taxon>Streptophyta</taxon>
        <taxon>Embryophyta</taxon>
        <taxon>Tracheophyta</taxon>
        <taxon>Spermatophyta</taxon>
        <taxon>Magnoliopsida</taxon>
        <taxon>eudicotyledons</taxon>
        <taxon>Gunneridae</taxon>
        <taxon>Pentapetalae</taxon>
        <taxon>rosids</taxon>
        <taxon>malvids</taxon>
        <taxon>Malvales</taxon>
        <taxon>Dipterocarpaceae</taxon>
        <taxon>Rubroshorea</taxon>
    </lineage>
</organism>
<evidence type="ECO:0000313" key="2">
    <source>
        <dbReference type="Proteomes" id="UP001054252"/>
    </source>
</evidence>
<proteinExistence type="predicted"/>
<gene>
    <name evidence="1" type="ORF">SLEP1_g55229</name>
</gene>
<comment type="caution">
    <text evidence="1">The sequence shown here is derived from an EMBL/GenBank/DDBJ whole genome shotgun (WGS) entry which is preliminary data.</text>
</comment>
<sequence length="80" mass="9456">MSDRPFDFSEKLKIAHSLCFFFLVKPDYCEMSLHVDEVARENELLKYDESEYLLMAEISPVGFDTLFSKLKEVKAEERQK</sequence>